<dbReference type="AlphaFoldDB" id="A0A1Q3DB69"/>
<dbReference type="SUPFAM" id="SSF81383">
    <property type="entry name" value="F-box domain"/>
    <property type="match status" value="1"/>
</dbReference>
<dbReference type="STRING" id="3775.A0A1Q3DB69"/>
<dbReference type="InterPro" id="IPR036047">
    <property type="entry name" value="F-box-like_dom_sf"/>
</dbReference>
<dbReference type="EMBL" id="BDDD01005546">
    <property type="protein sequence ID" value="GAV89518.1"/>
    <property type="molecule type" value="Genomic_DNA"/>
</dbReference>
<dbReference type="Proteomes" id="UP000187406">
    <property type="component" value="Unassembled WGS sequence"/>
</dbReference>
<dbReference type="PANTHER" id="PTHR31293">
    <property type="entry name" value="RNI-LIKE SUPERFAMILY PROTEIN"/>
    <property type="match status" value="1"/>
</dbReference>
<evidence type="ECO:0008006" key="3">
    <source>
        <dbReference type="Google" id="ProtNLM"/>
    </source>
</evidence>
<sequence>MSTASDEILGANDRISQLSESVIDEILFRLPRTREVAQTIVLSKTWLRILSTFPNLDFDQALYFYGDKYHWDTRDKLVNFVDNTIQRFHEHQLLIKRFKLYIQTADDMTPLGDKWVGMAVESKIEELCLHFEMQDKARYNLHLFLRPNLCRFLN</sequence>
<organism evidence="1 2">
    <name type="scientific">Cephalotus follicularis</name>
    <name type="common">Albany pitcher plant</name>
    <dbReference type="NCBI Taxonomy" id="3775"/>
    <lineage>
        <taxon>Eukaryota</taxon>
        <taxon>Viridiplantae</taxon>
        <taxon>Streptophyta</taxon>
        <taxon>Embryophyta</taxon>
        <taxon>Tracheophyta</taxon>
        <taxon>Spermatophyta</taxon>
        <taxon>Magnoliopsida</taxon>
        <taxon>eudicotyledons</taxon>
        <taxon>Gunneridae</taxon>
        <taxon>Pentapetalae</taxon>
        <taxon>rosids</taxon>
        <taxon>fabids</taxon>
        <taxon>Oxalidales</taxon>
        <taxon>Cephalotaceae</taxon>
        <taxon>Cephalotus</taxon>
    </lineage>
</organism>
<keyword evidence="2" id="KW-1185">Reference proteome</keyword>
<evidence type="ECO:0000313" key="2">
    <source>
        <dbReference type="Proteomes" id="UP000187406"/>
    </source>
</evidence>
<accession>A0A1Q3DB69</accession>
<reference evidence="2" key="1">
    <citation type="submission" date="2016-04" db="EMBL/GenBank/DDBJ databases">
        <title>Cephalotus genome sequencing.</title>
        <authorList>
            <person name="Fukushima K."/>
            <person name="Hasebe M."/>
            <person name="Fang X."/>
        </authorList>
    </citation>
    <scope>NUCLEOTIDE SEQUENCE [LARGE SCALE GENOMIC DNA]</scope>
    <source>
        <strain evidence="2">cv. St1</strain>
    </source>
</reference>
<dbReference type="OrthoDB" id="612216at2759"/>
<protein>
    <recommendedName>
        <fullName evidence="3">F-box domain-containing protein</fullName>
    </recommendedName>
</protein>
<name>A0A1Q3DB69_CEPFO</name>
<proteinExistence type="predicted"/>
<gene>
    <name evidence="1" type="ORF">CFOL_v3_32932</name>
</gene>
<dbReference type="InParanoid" id="A0A1Q3DB69"/>
<dbReference type="InterPro" id="IPR055294">
    <property type="entry name" value="FBL60-like"/>
</dbReference>
<comment type="caution">
    <text evidence="1">The sequence shown here is derived from an EMBL/GenBank/DDBJ whole genome shotgun (WGS) entry which is preliminary data.</text>
</comment>
<dbReference type="PANTHER" id="PTHR31293:SF12">
    <property type="entry name" value="RNI-LIKE SUPERFAMILY PROTEIN"/>
    <property type="match status" value="1"/>
</dbReference>
<evidence type="ECO:0000313" key="1">
    <source>
        <dbReference type="EMBL" id="GAV89518.1"/>
    </source>
</evidence>